<dbReference type="AlphaFoldDB" id="A0A366LXM0"/>
<organism evidence="1 2">
    <name type="scientific">Spongiactinospora rosea</name>
    <dbReference type="NCBI Taxonomy" id="2248750"/>
    <lineage>
        <taxon>Bacteria</taxon>
        <taxon>Bacillati</taxon>
        <taxon>Actinomycetota</taxon>
        <taxon>Actinomycetes</taxon>
        <taxon>Streptosporangiales</taxon>
        <taxon>Streptosporangiaceae</taxon>
        <taxon>Spongiactinospora</taxon>
    </lineage>
</organism>
<reference evidence="1 2" key="1">
    <citation type="submission" date="2018-06" db="EMBL/GenBank/DDBJ databases">
        <title>Sphaerisporangium craniellae sp. nov., isolated from a marine sponge in the South China Sea.</title>
        <authorList>
            <person name="Li L."/>
        </authorList>
    </citation>
    <scope>NUCLEOTIDE SEQUENCE [LARGE SCALE GENOMIC DNA]</scope>
    <source>
        <strain evidence="1 2">LHW63015</strain>
    </source>
</reference>
<evidence type="ECO:0000313" key="2">
    <source>
        <dbReference type="Proteomes" id="UP000253303"/>
    </source>
</evidence>
<name>A0A366LXM0_9ACTN</name>
<proteinExistence type="predicted"/>
<dbReference type="EMBL" id="QMEY01000009">
    <property type="protein sequence ID" value="RBQ18099.1"/>
    <property type="molecule type" value="Genomic_DNA"/>
</dbReference>
<keyword evidence="2" id="KW-1185">Reference proteome</keyword>
<sequence>MLVALVAASAPTLIAPAATAEHRGPGCGTGIQQWISNSFAQYQGYLRSSDGETADVIVRLDGPDATVIFNGNPQPPQPYQLDPSATTISWGPSAFPSTLSAPSCAGDRVTDADLSVQTLGQLAAQGRGYRTG</sequence>
<dbReference type="Proteomes" id="UP000253303">
    <property type="component" value="Unassembled WGS sequence"/>
</dbReference>
<comment type="caution">
    <text evidence="1">The sequence shown here is derived from an EMBL/GenBank/DDBJ whole genome shotgun (WGS) entry which is preliminary data.</text>
</comment>
<evidence type="ECO:0000313" key="1">
    <source>
        <dbReference type="EMBL" id="RBQ18099.1"/>
    </source>
</evidence>
<accession>A0A366LXM0</accession>
<gene>
    <name evidence="1" type="ORF">DP939_22335</name>
</gene>
<protein>
    <submittedName>
        <fullName evidence="1">Uncharacterized protein</fullName>
    </submittedName>
</protein>